<sequence>MQHWTACQHLAVEILFYLANVGKSSLAAVHSLPLQVRPLAMSMSKISTFPFIGALWADASSQPTEVAAVCPFPPMHIHETSPFTMIP</sequence>
<organism evidence="1 2">
    <name type="scientific">Cocos nucifera</name>
    <name type="common">Coconut palm</name>
    <dbReference type="NCBI Taxonomy" id="13894"/>
    <lineage>
        <taxon>Eukaryota</taxon>
        <taxon>Viridiplantae</taxon>
        <taxon>Streptophyta</taxon>
        <taxon>Embryophyta</taxon>
        <taxon>Tracheophyta</taxon>
        <taxon>Spermatophyta</taxon>
        <taxon>Magnoliopsida</taxon>
        <taxon>Liliopsida</taxon>
        <taxon>Arecaceae</taxon>
        <taxon>Arecoideae</taxon>
        <taxon>Cocoseae</taxon>
        <taxon>Attaleinae</taxon>
        <taxon>Cocos</taxon>
    </lineage>
</organism>
<evidence type="ECO:0000313" key="2">
    <source>
        <dbReference type="Proteomes" id="UP000797356"/>
    </source>
</evidence>
<evidence type="ECO:0000313" key="1">
    <source>
        <dbReference type="EMBL" id="KAG1364516.1"/>
    </source>
</evidence>
<gene>
    <name evidence="1" type="ORF">COCNU_11G013430</name>
</gene>
<dbReference type="Proteomes" id="UP000797356">
    <property type="component" value="Chromosome 11"/>
</dbReference>
<dbReference type="AlphaFoldDB" id="A0A8K0IQH6"/>
<keyword evidence="2" id="KW-1185">Reference proteome</keyword>
<reference evidence="1" key="1">
    <citation type="journal article" date="2017" name="Gigascience">
        <title>The genome draft of coconut (Cocos nucifera).</title>
        <authorList>
            <person name="Xiao Y."/>
            <person name="Xu P."/>
            <person name="Fan H."/>
            <person name="Baudouin L."/>
            <person name="Xia W."/>
            <person name="Bocs S."/>
            <person name="Xu J."/>
            <person name="Li Q."/>
            <person name="Guo A."/>
            <person name="Zhou L."/>
            <person name="Li J."/>
            <person name="Wu Y."/>
            <person name="Ma Z."/>
            <person name="Armero A."/>
            <person name="Issali A.E."/>
            <person name="Liu N."/>
            <person name="Peng M."/>
            <person name="Yang Y."/>
        </authorList>
    </citation>
    <scope>NUCLEOTIDE SEQUENCE</scope>
    <source>
        <tissue evidence="1">Spear leaf of Hainan Tall coconut</tissue>
    </source>
</reference>
<dbReference type="EMBL" id="CM017882">
    <property type="protein sequence ID" value="KAG1364516.1"/>
    <property type="molecule type" value="Genomic_DNA"/>
</dbReference>
<name>A0A8K0IQH6_COCNU</name>
<protein>
    <submittedName>
        <fullName evidence="1">Uncharacterized protein</fullName>
    </submittedName>
</protein>
<comment type="caution">
    <text evidence="1">The sequence shown here is derived from an EMBL/GenBank/DDBJ whole genome shotgun (WGS) entry which is preliminary data.</text>
</comment>
<reference evidence="1" key="2">
    <citation type="submission" date="2019-07" db="EMBL/GenBank/DDBJ databases">
        <authorList>
            <person name="Yang Y."/>
            <person name="Bocs S."/>
            <person name="Baudouin L."/>
        </authorList>
    </citation>
    <scope>NUCLEOTIDE SEQUENCE</scope>
    <source>
        <tissue evidence="1">Spear leaf of Hainan Tall coconut</tissue>
    </source>
</reference>
<proteinExistence type="predicted"/>
<accession>A0A8K0IQH6</accession>